<evidence type="ECO:0000313" key="3">
    <source>
        <dbReference type="Proteomes" id="UP000036987"/>
    </source>
</evidence>
<keyword evidence="1" id="KW-1133">Transmembrane helix</keyword>
<evidence type="ECO:0000313" key="2">
    <source>
        <dbReference type="EMBL" id="KMZ75967.1"/>
    </source>
</evidence>
<name>A0A0K9Q5T9_ZOSMR</name>
<reference evidence="3" key="1">
    <citation type="journal article" date="2016" name="Nature">
        <title>The genome of the seagrass Zostera marina reveals angiosperm adaptation to the sea.</title>
        <authorList>
            <person name="Olsen J.L."/>
            <person name="Rouze P."/>
            <person name="Verhelst B."/>
            <person name="Lin Y.-C."/>
            <person name="Bayer T."/>
            <person name="Collen J."/>
            <person name="Dattolo E."/>
            <person name="De Paoli E."/>
            <person name="Dittami S."/>
            <person name="Maumus F."/>
            <person name="Michel G."/>
            <person name="Kersting A."/>
            <person name="Lauritano C."/>
            <person name="Lohaus R."/>
            <person name="Toepel M."/>
            <person name="Tonon T."/>
            <person name="Vanneste K."/>
            <person name="Amirebrahimi M."/>
            <person name="Brakel J."/>
            <person name="Bostroem C."/>
            <person name="Chovatia M."/>
            <person name="Grimwood J."/>
            <person name="Jenkins J.W."/>
            <person name="Jueterbock A."/>
            <person name="Mraz A."/>
            <person name="Stam W.T."/>
            <person name="Tice H."/>
            <person name="Bornberg-Bauer E."/>
            <person name="Green P.J."/>
            <person name="Pearson G.A."/>
            <person name="Procaccini G."/>
            <person name="Duarte C.M."/>
            <person name="Schmutz J."/>
            <person name="Reusch T.B.H."/>
            <person name="Van de Peer Y."/>
        </authorList>
    </citation>
    <scope>NUCLEOTIDE SEQUENCE [LARGE SCALE GENOMIC DNA]</scope>
    <source>
        <strain evidence="3">cv. Finnish</strain>
    </source>
</reference>
<sequence length="89" mass="10036">MSLSTGSCRLPAHRHLSLMTNRCLLPLRRMLLRMGAIAVETTTTLHFLLLHLLPMMFGHRNLLSRSVENCSFRGLVSSGTLPFLDLGRF</sequence>
<keyword evidence="3" id="KW-1185">Reference proteome</keyword>
<evidence type="ECO:0000256" key="1">
    <source>
        <dbReference type="SAM" id="Phobius"/>
    </source>
</evidence>
<proteinExistence type="predicted"/>
<dbReference type="EMBL" id="LFYR01000104">
    <property type="protein sequence ID" value="KMZ75967.1"/>
    <property type="molecule type" value="Genomic_DNA"/>
</dbReference>
<keyword evidence="1" id="KW-0472">Membrane</keyword>
<keyword evidence="1" id="KW-0812">Transmembrane</keyword>
<feature type="transmembrane region" description="Helical" evidence="1">
    <location>
        <begin position="31"/>
        <end position="53"/>
    </location>
</feature>
<organism evidence="2 3">
    <name type="scientific">Zostera marina</name>
    <name type="common">Eelgrass</name>
    <dbReference type="NCBI Taxonomy" id="29655"/>
    <lineage>
        <taxon>Eukaryota</taxon>
        <taxon>Viridiplantae</taxon>
        <taxon>Streptophyta</taxon>
        <taxon>Embryophyta</taxon>
        <taxon>Tracheophyta</taxon>
        <taxon>Spermatophyta</taxon>
        <taxon>Magnoliopsida</taxon>
        <taxon>Liliopsida</taxon>
        <taxon>Zosteraceae</taxon>
        <taxon>Zostera</taxon>
    </lineage>
</organism>
<protein>
    <submittedName>
        <fullName evidence="2">Uncharacterized protein</fullName>
    </submittedName>
</protein>
<gene>
    <name evidence="2" type="ORF">ZOSMA_108G00050</name>
</gene>
<dbReference type="AlphaFoldDB" id="A0A0K9Q5T9"/>
<dbReference type="Proteomes" id="UP000036987">
    <property type="component" value="Unassembled WGS sequence"/>
</dbReference>
<accession>A0A0K9Q5T9</accession>
<comment type="caution">
    <text evidence="2">The sequence shown here is derived from an EMBL/GenBank/DDBJ whole genome shotgun (WGS) entry which is preliminary data.</text>
</comment>